<evidence type="ECO:0000313" key="2">
    <source>
        <dbReference type="EMBL" id="ORX62473.1"/>
    </source>
</evidence>
<comment type="caution">
    <text evidence="2">The sequence shown here is derived from an EMBL/GenBank/DDBJ whole genome shotgun (WGS) entry which is preliminary data.</text>
</comment>
<dbReference type="PRINTS" id="PR00633">
    <property type="entry name" value="RCCNDNSATION"/>
</dbReference>
<dbReference type="GO" id="GO:0005085">
    <property type="term" value="F:guanyl-nucleotide exchange factor activity"/>
    <property type="evidence" value="ECO:0007669"/>
    <property type="project" value="TreeGrafter"/>
</dbReference>
<organism evidence="2 3">
    <name type="scientific">Hesseltinella vesiculosa</name>
    <dbReference type="NCBI Taxonomy" id="101127"/>
    <lineage>
        <taxon>Eukaryota</taxon>
        <taxon>Fungi</taxon>
        <taxon>Fungi incertae sedis</taxon>
        <taxon>Mucoromycota</taxon>
        <taxon>Mucoromycotina</taxon>
        <taxon>Mucoromycetes</taxon>
        <taxon>Mucorales</taxon>
        <taxon>Cunninghamellaceae</taxon>
        <taxon>Hesseltinella</taxon>
    </lineage>
</organism>
<gene>
    <name evidence="2" type="ORF">DM01DRAFT_1299165</name>
</gene>
<proteinExistence type="predicted"/>
<protein>
    <submittedName>
        <fullName evidence="2">RCC1/BLIP-II protein</fullName>
    </submittedName>
</protein>
<feature type="repeat" description="RCC1" evidence="1">
    <location>
        <begin position="225"/>
        <end position="275"/>
    </location>
</feature>
<dbReference type="AlphaFoldDB" id="A0A1X2GWR2"/>
<feature type="repeat" description="RCC1" evidence="1">
    <location>
        <begin position="115"/>
        <end position="173"/>
    </location>
</feature>
<keyword evidence="3" id="KW-1185">Reference proteome</keyword>
<dbReference type="InterPro" id="IPR000408">
    <property type="entry name" value="Reg_chr_condens"/>
</dbReference>
<evidence type="ECO:0000313" key="3">
    <source>
        <dbReference type="Proteomes" id="UP000242146"/>
    </source>
</evidence>
<dbReference type="STRING" id="101127.A0A1X2GWR2"/>
<evidence type="ECO:0000256" key="1">
    <source>
        <dbReference type="PROSITE-ProRule" id="PRU00235"/>
    </source>
</evidence>
<name>A0A1X2GWR2_9FUNG</name>
<dbReference type="GO" id="GO:0019843">
    <property type="term" value="F:rRNA binding"/>
    <property type="evidence" value="ECO:0007669"/>
    <property type="project" value="TreeGrafter"/>
</dbReference>
<dbReference type="SUPFAM" id="SSF50985">
    <property type="entry name" value="RCC1/BLIP-II"/>
    <property type="match status" value="1"/>
</dbReference>
<dbReference type="PANTHER" id="PTHR46337">
    <property type="entry name" value="RCC1-LIKE G EXCHANGING FACTOR-LIKE PROTEIN"/>
    <property type="match status" value="1"/>
</dbReference>
<dbReference type="InterPro" id="IPR009091">
    <property type="entry name" value="RCC1/BLIP-II"/>
</dbReference>
<dbReference type="PANTHER" id="PTHR46337:SF1">
    <property type="entry name" value="RCC1-LIKE G EXCHANGING FACTOR-LIKE PROTEIN"/>
    <property type="match status" value="1"/>
</dbReference>
<reference evidence="2 3" key="1">
    <citation type="submission" date="2016-07" db="EMBL/GenBank/DDBJ databases">
        <title>Pervasive Adenine N6-methylation of Active Genes in Fungi.</title>
        <authorList>
            <consortium name="DOE Joint Genome Institute"/>
            <person name="Mondo S.J."/>
            <person name="Dannebaum R.O."/>
            <person name="Kuo R.C."/>
            <person name="Labutti K."/>
            <person name="Haridas S."/>
            <person name="Kuo A."/>
            <person name="Salamov A."/>
            <person name="Ahrendt S.R."/>
            <person name="Lipzen A."/>
            <person name="Sullivan W."/>
            <person name="Andreopoulos W.B."/>
            <person name="Clum A."/>
            <person name="Lindquist E."/>
            <person name="Daum C."/>
            <person name="Ramamoorthy G.K."/>
            <person name="Gryganskyi A."/>
            <person name="Culley D."/>
            <person name="Magnuson J.K."/>
            <person name="James T.Y."/>
            <person name="O'Malley M.A."/>
            <person name="Stajich J.E."/>
            <person name="Spatafora J.W."/>
            <person name="Visel A."/>
            <person name="Grigoriev I.V."/>
        </authorList>
    </citation>
    <scope>NUCLEOTIDE SEQUENCE [LARGE SCALE GENOMIC DNA]</scope>
    <source>
        <strain evidence="2 3">NRRL 3301</strain>
    </source>
</reference>
<dbReference type="Gene3D" id="2.130.10.30">
    <property type="entry name" value="Regulator of chromosome condensation 1/beta-lactamase-inhibitor protein II"/>
    <property type="match status" value="2"/>
</dbReference>
<dbReference type="EMBL" id="MCGT01000002">
    <property type="protein sequence ID" value="ORX62473.1"/>
    <property type="molecule type" value="Genomic_DNA"/>
</dbReference>
<dbReference type="Pfam" id="PF00415">
    <property type="entry name" value="RCC1"/>
    <property type="match status" value="1"/>
</dbReference>
<dbReference type="GO" id="GO:0070131">
    <property type="term" value="P:positive regulation of mitochondrial translation"/>
    <property type="evidence" value="ECO:0007669"/>
    <property type="project" value="TreeGrafter"/>
</dbReference>
<sequence>MSTSTVRRALFGWGHSHFLPLNRSATNLLQPVLLNHEPDYALPATEAITCMAAGWGHSLLSTKENVYGFGLNHGNQLGQVNKDHIVMMLKDHTQVKHLGCGREHSHIVLHQQGRDHLYSMGNNMYGQLGLSESKASRPGTFVTQSKPTQVTIQESSITNLVCGLDNTIFSTDTATFGMGWGADGQLGQGDEKAMDQATPHRVALEGRVKKLSSSTDFTLALMDDGALWVWGNSEYGQGMQGRKIDRILSPTPVTTMGRVVDIAAGGPFSIVLTDDGKVYSCGYGSLGRGSDTLESLALGQVNGLDNRKITGVFAATDYAAALSDSGDLFTWGLNGSSGRLGLGHVDHAFTAVRLEFHGWQVESLVLGTNHAMALCVE</sequence>
<dbReference type="InterPro" id="IPR053035">
    <property type="entry name" value="Mitochondrial_GEF_domain"/>
</dbReference>
<dbReference type="GO" id="GO:0005743">
    <property type="term" value="C:mitochondrial inner membrane"/>
    <property type="evidence" value="ECO:0007669"/>
    <property type="project" value="TreeGrafter"/>
</dbReference>
<dbReference type="OrthoDB" id="5370059at2759"/>
<dbReference type="Proteomes" id="UP000242146">
    <property type="component" value="Unassembled WGS sequence"/>
</dbReference>
<feature type="repeat" description="RCC1" evidence="1">
    <location>
        <begin position="326"/>
        <end position="377"/>
    </location>
</feature>
<dbReference type="Pfam" id="PF13540">
    <property type="entry name" value="RCC1_2"/>
    <property type="match status" value="2"/>
</dbReference>
<feature type="repeat" description="RCC1" evidence="1">
    <location>
        <begin position="173"/>
        <end position="224"/>
    </location>
</feature>
<dbReference type="PROSITE" id="PS50012">
    <property type="entry name" value="RCC1_3"/>
    <property type="match status" value="4"/>
</dbReference>
<accession>A0A1X2GWR2</accession>